<comment type="caution">
    <text evidence="3">The sequence shown here is derived from an EMBL/GenBank/DDBJ whole genome shotgun (WGS) entry which is preliminary data.</text>
</comment>
<evidence type="ECO:0000256" key="2">
    <source>
        <dbReference type="ARBA" id="ARBA00023002"/>
    </source>
</evidence>
<dbReference type="PRINTS" id="PR00081">
    <property type="entry name" value="GDHRDH"/>
</dbReference>
<dbReference type="GO" id="GO:0016020">
    <property type="term" value="C:membrane"/>
    <property type="evidence" value="ECO:0007669"/>
    <property type="project" value="TreeGrafter"/>
</dbReference>
<dbReference type="InterPro" id="IPR020904">
    <property type="entry name" value="Sc_DH/Rdtase_CS"/>
</dbReference>
<evidence type="ECO:0000256" key="1">
    <source>
        <dbReference type="ARBA" id="ARBA00006484"/>
    </source>
</evidence>
<sequence length="266" mass="28651">MSGRLDTLSSIWITGASSGIGESVTRALIRGGHQLIVTGRRSEPLEQLKALAPERITVATADTTSKDELQQIAPSLEAHGDLNMAILNAGTCEYIDIANYNSDVIEKNIETNVIGTARCIDIALPALRRTRAKGLPATLVIVGSSAWWFPFARAEGYGASKAALAYFAQSLRADLSVEGIDVVLVSPGFVKTPLTERNDFPMPFLVSAEDAAERIVSGLAKGHHEIAFPKRFTWILKCLGALPQTLIDRMAASMARKGSSEQETKE</sequence>
<dbReference type="AlphaFoldDB" id="A0A0F9RUX0"/>
<protein>
    <recommendedName>
        <fullName evidence="4">Short-chain dehydrogenase</fullName>
    </recommendedName>
</protein>
<dbReference type="PANTHER" id="PTHR44196">
    <property type="entry name" value="DEHYDROGENASE/REDUCTASE SDR FAMILY MEMBER 7B"/>
    <property type="match status" value="1"/>
</dbReference>
<dbReference type="PANTHER" id="PTHR44196:SF1">
    <property type="entry name" value="DEHYDROGENASE_REDUCTASE SDR FAMILY MEMBER 7B"/>
    <property type="match status" value="1"/>
</dbReference>
<proteinExistence type="inferred from homology"/>
<evidence type="ECO:0000313" key="3">
    <source>
        <dbReference type="EMBL" id="KKN28726.1"/>
    </source>
</evidence>
<organism evidence="3">
    <name type="scientific">marine sediment metagenome</name>
    <dbReference type="NCBI Taxonomy" id="412755"/>
    <lineage>
        <taxon>unclassified sequences</taxon>
        <taxon>metagenomes</taxon>
        <taxon>ecological metagenomes</taxon>
    </lineage>
</organism>
<dbReference type="Pfam" id="PF00106">
    <property type="entry name" value="adh_short"/>
    <property type="match status" value="1"/>
</dbReference>
<evidence type="ECO:0008006" key="4">
    <source>
        <dbReference type="Google" id="ProtNLM"/>
    </source>
</evidence>
<gene>
    <name evidence="3" type="ORF">LCGC14_0851410</name>
</gene>
<comment type="similarity">
    <text evidence="1">Belongs to the short-chain dehydrogenases/reductases (SDR) family.</text>
</comment>
<reference evidence="3" key="1">
    <citation type="journal article" date="2015" name="Nature">
        <title>Complex archaea that bridge the gap between prokaryotes and eukaryotes.</title>
        <authorList>
            <person name="Spang A."/>
            <person name="Saw J.H."/>
            <person name="Jorgensen S.L."/>
            <person name="Zaremba-Niedzwiedzka K."/>
            <person name="Martijn J."/>
            <person name="Lind A.E."/>
            <person name="van Eijk R."/>
            <person name="Schleper C."/>
            <person name="Guy L."/>
            <person name="Ettema T.J."/>
        </authorList>
    </citation>
    <scope>NUCLEOTIDE SEQUENCE</scope>
</reference>
<dbReference type="InterPro" id="IPR036291">
    <property type="entry name" value="NAD(P)-bd_dom_sf"/>
</dbReference>
<dbReference type="InterPro" id="IPR002347">
    <property type="entry name" value="SDR_fam"/>
</dbReference>
<dbReference type="GO" id="GO:0016491">
    <property type="term" value="F:oxidoreductase activity"/>
    <property type="evidence" value="ECO:0007669"/>
    <property type="project" value="UniProtKB-KW"/>
</dbReference>
<dbReference type="EMBL" id="LAZR01002539">
    <property type="protein sequence ID" value="KKN28726.1"/>
    <property type="molecule type" value="Genomic_DNA"/>
</dbReference>
<keyword evidence="2" id="KW-0560">Oxidoreductase</keyword>
<accession>A0A0F9RUX0</accession>
<name>A0A0F9RUX0_9ZZZZ</name>
<dbReference type="Gene3D" id="3.40.50.720">
    <property type="entry name" value="NAD(P)-binding Rossmann-like Domain"/>
    <property type="match status" value="1"/>
</dbReference>
<dbReference type="PROSITE" id="PS00061">
    <property type="entry name" value="ADH_SHORT"/>
    <property type="match status" value="1"/>
</dbReference>
<dbReference type="SUPFAM" id="SSF51735">
    <property type="entry name" value="NAD(P)-binding Rossmann-fold domains"/>
    <property type="match status" value="1"/>
</dbReference>